<proteinExistence type="predicted"/>
<sequence>MEGRGGPGTLVIGERYISEGLAQKKSGAQTPVTEEEREQLDPGTRQSPKEKWLSTIERDDKRQAEKEQWVEKAQKKRSLKNRIGKQLDLVRVRGTLDGMPVGFYIAPARLVPERDPEW</sequence>
<feature type="region of interest" description="Disordered" evidence="1">
    <location>
        <begin position="20"/>
        <end position="79"/>
    </location>
</feature>
<gene>
    <name evidence="2" type="ORF">NKR19_g6418</name>
</gene>
<evidence type="ECO:0000256" key="1">
    <source>
        <dbReference type="SAM" id="MobiDB-lite"/>
    </source>
</evidence>
<keyword evidence="3" id="KW-1185">Reference proteome</keyword>
<name>A0AA38RC77_9PEZI</name>
<reference evidence="2" key="1">
    <citation type="submission" date="2022-07" db="EMBL/GenBank/DDBJ databases">
        <title>Fungi with potential for degradation of polypropylene.</title>
        <authorList>
            <person name="Gostincar C."/>
        </authorList>
    </citation>
    <scope>NUCLEOTIDE SEQUENCE</scope>
    <source>
        <strain evidence="2">EXF-13287</strain>
    </source>
</reference>
<feature type="compositionally biased region" description="Basic and acidic residues" evidence="1">
    <location>
        <begin position="47"/>
        <end position="73"/>
    </location>
</feature>
<dbReference type="Proteomes" id="UP001174691">
    <property type="component" value="Unassembled WGS sequence"/>
</dbReference>
<accession>A0AA38RC77</accession>
<evidence type="ECO:0000313" key="2">
    <source>
        <dbReference type="EMBL" id="KAJ9144442.1"/>
    </source>
</evidence>
<dbReference type="EMBL" id="JANBVN010000098">
    <property type="protein sequence ID" value="KAJ9144442.1"/>
    <property type="molecule type" value="Genomic_DNA"/>
</dbReference>
<organism evidence="2 3">
    <name type="scientific">Coniochaeta hoffmannii</name>
    <dbReference type="NCBI Taxonomy" id="91930"/>
    <lineage>
        <taxon>Eukaryota</taxon>
        <taxon>Fungi</taxon>
        <taxon>Dikarya</taxon>
        <taxon>Ascomycota</taxon>
        <taxon>Pezizomycotina</taxon>
        <taxon>Sordariomycetes</taxon>
        <taxon>Sordariomycetidae</taxon>
        <taxon>Coniochaetales</taxon>
        <taxon>Coniochaetaceae</taxon>
        <taxon>Coniochaeta</taxon>
    </lineage>
</organism>
<dbReference type="AlphaFoldDB" id="A0AA38RC77"/>
<evidence type="ECO:0000313" key="3">
    <source>
        <dbReference type="Proteomes" id="UP001174691"/>
    </source>
</evidence>
<comment type="caution">
    <text evidence="2">The sequence shown here is derived from an EMBL/GenBank/DDBJ whole genome shotgun (WGS) entry which is preliminary data.</text>
</comment>
<protein>
    <submittedName>
        <fullName evidence="2">Uncharacterized protein</fullName>
    </submittedName>
</protein>